<organism evidence="10 11">
    <name type="scientific">Seminavis robusta</name>
    <dbReference type="NCBI Taxonomy" id="568900"/>
    <lineage>
        <taxon>Eukaryota</taxon>
        <taxon>Sar</taxon>
        <taxon>Stramenopiles</taxon>
        <taxon>Ochrophyta</taxon>
        <taxon>Bacillariophyta</taxon>
        <taxon>Bacillariophyceae</taxon>
        <taxon>Bacillariophycidae</taxon>
        <taxon>Naviculales</taxon>
        <taxon>Naviculaceae</taxon>
        <taxon>Seminavis</taxon>
    </lineage>
</organism>
<comment type="caution">
    <text evidence="10">The sequence shown here is derived from an EMBL/GenBank/DDBJ whole genome shotgun (WGS) entry which is preliminary data.</text>
</comment>
<evidence type="ECO:0000259" key="8">
    <source>
        <dbReference type="Pfam" id="PF04100"/>
    </source>
</evidence>
<dbReference type="Gene3D" id="1.10.357.110">
    <property type="entry name" value="Vacuolar protein sorting-associated protein 53, C-terminus"/>
    <property type="match status" value="1"/>
</dbReference>
<dbReference type="Pfam" id="PF16854">
    <property type="entry name" value="VPS53_C"/>
    <property type="match status" value="1"/>
</dbReference>
<evidence type="ECO:0000256" key="4">
    <source>
        <dbReference type="ARBA" id="ARBA00022753"/>
    </source>
</evidence>
<dbReference type="InterPro" id="IPR038260">
    <property type="entry name" value="Vps53_C_sf"/>
</dbReference>
<comment type="similarity">
    <text evidence="3">Belongs to the VPS53 family.</text>
</comment>
<dbReference type="PANTHER" id="PTHR12820">
    <property type="entry name" value="VACUOLAR SORTING PROTEIN 53"/>
    <property type="match status" value="1"/>
</dbReference>
<dbReference type="GO" id="GO:0010008">
    <property type="term" value="C:endosome membrane"/>
    <property type="evidence" value="ECO:0007669"/>
    <property type="project" value="UniProtKB-SubCell"/>
</dbReference>
<evidence type="ECO:0000313" key="11">
    <source>
        <dbReference type="Proteomes" id="UP001153069"/>
    </source>
</evidence>
<feature type="domain" description="Vps53 N-terminal" evidence="8">
    <location>
        <begin position="102"/>
        <end position="282"/>
    </location>
</feature>
<keyword evidence="5" id="KW-0333">Golgi apparatus</keyword>
<dbReference type="InterPro" id="IPR031745">
    <property type="entry name" value="Vps53_C"/>
</dbReference>
<feature type="compositionally biased region" description="Low complexity" evidence="7">
    <location>
        <begin position="85"/>
        <end position="94"/>
    </location>
</feature>
<sequence>MAPPPSRSAGMDASLSSPSRGVKSTIVAIPGMSPRAPQLSPTRVVRLAGSGTGAAGTDPNFLLDTLYSHHHHHNTAPPMTPKLDSTSTTTNTSTAEDPTQADPIEFLNRHYTSEQLLVQQLPDLRQSVGERMERLDDRISNALQRQSETAQLTRRHVQDSKASVTALVNRIHLVQEKAQQSEVAVLEITRDMKRMDLAKKHLQRTITTLKRLHMLIHAVEQLRLACLQTPFPDYKTAAHLVDATRLLLQHFQAYTHKVEPMIRLAQKVTDLQEHLRLGLVRGFRLKGLGLAATKQIEALAAKRGGKTLPPLDDEHNNKPPVMSPAVMEGGVLLVDALGHDQRRRFIIQFCQDQLAPYKQDYQPVAKGQNPQKRVSSFKVVENPEPEPAPIYGLDSVEKRFVWFRDRVTQINQQFAKVFPSYWNMQYSLCRAFLIMTKEHFLQLLSGPKKDADANNATILLKALQKTIVFEKETMAWLPREFGTKFISPNNNEAEINATQQQQQQPADDGAASTEQTPVESLLGVCSVAFEKFMGPYIALEDQSMDEQLINAVDDRTVDNRGEMPVFTSSTKLFVYIKGSIARCNAMSKGHAFYLLYEAFQGAIRKYAQVLSGKLPQQQVSQTGVSGGLNLPGFGTVGKQQQENNNTSSTYRIPQGEEMTVCYVVSTCEYCADTVEALEDLIRDTIDDAYKPKIDMMAQQEVFHDVTAKAIRVLVLGLGNRVENAWKMMASINWGAFDMVGEESSYVRTMHEEIQPFVTTCRGHLPTPHFRSFCDKFATAFTKTYYNALVHLKKINEQATQQLLLDIYSLKTLFLKLPVLEPKSTSSITKKVASTIAPAMYTKMIHKQFGRIETLLKLVGTPADLLIDVFKVQWPGGSALDLQSVMSLKGMKRTDQAAILEKFGLDPATAMRGAHMGVTSASLVQERLQAVTGNVGNALQDRLGTDVAAKVNSDLTQMRQKVDDFRKSFR</sequence>
<feature type="domain" description="Vps53 N-terminal" evidence="8">
    <location>
        <begin position="392"/>
        <end position="553"/>
    </location>
</feature>
<reference evidence="10" key="1">
    <citation type="submission" date="2020-06" db="EMBL/GenBank/DDBJ databases">
        <authorList>
            <consortium name="Plant Systems Biology data submission"/>
        </authorList>
    </citation>
    <scope>NUCLEOTIDE SEQUENCE</scope>
    <source>
        <strain evidence="10">D6</strain>
    </source>
</reference>
<dbReference type="Pfam" id="PF04100">
    <property type="entry name" value="Vps53_N"/>
    <property type="match status" value="2"/>
</dbReference>
<protein>
    <submittedName>
        <fullName evidence="10">Sorting-associated protein 53 homolog</fullName>
    </submittedName>
</protein>
<evidence type="ECO:0000313" key="10">
    <source>
        <dbReference type="EMBL" id="CAB9526435.1"/>
    </source>
</evidence>
<keyword evidence="4" id="KW-0967">Endosome</keyword>
<dbReference type="InterPro" id="IPR007234">
    <property type="entry name" value="Vps53_N"/>
</dbReference>
<proteinExistence type="inferred from homology"/>
<comment type="subcellular location">
    <subcellularLocation>
        <location evidence="2">Endosome membrane</location>
        <topology evidence="2">Peripheral membrane protein</topology>
    </subcellularLocation>
    <subcellularLocation>
        <location evidence="1">Golgi apparatus</location>
        <location evidence="1">trans-Golgi network membrane</location>
        <topology evidence="1">Peripheral membrane protein</topology>
    </subcellularLocation>
</comment>
<dbReference type="Proteomes" id="UP001153069">
    <property type="component" value="Unassembled WGS sequence"/>
</dbReference>
<evidence type="ECO:0000256" key="1">
    <source>
        <dbReference type="ARBA" id="ARBA00004150"/>
    </source>
</evidence>
<evidence type="ECO:0000259" key="9">
    <source>
        <dbReference type="Pfam" id="PF16854"/>
    </source>
</evidence>
<dbReference type="GO" id="GO:0005829">
    <property type="term" value="C:cytosol"/>
    <property type="evidence" value="ECO:0007669"/>
    <property type="project" value="GOC"/>
</dbReference>
<keyword evidence="6" id="KW-0472">Membrane</keyword>
<feature type="region of interest" description="Disordered" evidence="7">
    <location>
        <begin position="1"/>
        <end position="21"/>
    </location>
</feature>
<evidence type="ECO:0000256" key="6">
    <source>
        <dbReference type="ARBA" id="ARBA00023136"/>
    </source>
</evidence>
<keyword evidence="11" id="KW-1185">Reference proteome</keyword>
<dbReference type="GO" id="GO:0000938">
    <property type="term" value="C:GARP complex"/>
    <property type="evidence" value="ECO:0007669"/>
    <property type="project" value="InterPro"/>
</dbReference>
<gene>
    <name evidence="10" type="ORF">SEMRO_1828_G300180.1</name>
</gene>
<evidence type="ECO:0000256" key="3">
    <source>
        <dbReference type="ARBA" id="ARBA00008628"/>
    </source>
</evidence>
<evidence type="ECO:0000256" key="5">
    <source>
        <dbReference type="ARBA" id="ARBA00023034"/>
    </source>
</evidence>
<dbReference type="OrthoDB" id="10261632at2759"/>
<dbReference type="EMBL" id="CAICTM010001826">
    <property type="protein sequence ID" value="CAB9526435.1"/>
    <property type="molecule type" value="Genomic_DNA"/>
</dbReference>
<dbReference type="GO" id="GO:0042147">
    <property type="term" value="P:retrograde transport, endosome to Golgi"/>
    <property type="evidence" value="ECO:0007669"/>
    <property type="project" value="InterPro"/>
</dbReference>
<evidence type="ECO:0000256" key="2">
    <source>
        <dbReference type="ARBA" id="ARBA00004481"/>
    </source>
</evidence>
<dbReference type="AlphaFoldDB" id="A0A9N8HVL3"/>
<feature type="domain" description="Vps53 C-terminal" evidence="9">
    <location>
        <begin position="801"/>
        <end position="863"/>
    </location>
</feature>
<name>A0A9N8HVL3_9STRA</name>
<evidence type="ECO:0000256" key="7">
    <source>
        <dbReference type="SAM" id="MobiDB-lite"/>
    </source>
</evidence>
<accession>A0A9N8HVL3</accession>
<feature type="region of interest" description="Disordered" evidence="7">
    <location>
        <begin position="71"/>
        <end position="101"/>
    </location>
</feature>
<dbReference type="InterPro" id="IPR039766">
    <property type="entry name" value="Vps53"/>
</dbReference>
<dbReference type="PANTHER" id="PTHR12820:SF0">
    <property type="entry name" value="VACUOLAR PROTEIN SORTING-ASSOCIATED PROTEIN 53 HOMOLOG"/>
    <property type="match status" value="1"/>
</dbReference>